<evidence type="ECO:0000256" key="7">
    <source>
        <dbReference type="ARBA" id="ARBA00023180"/>
    </source>
</evidence>
<reference evidence="13" key="1">
    <citation type="submission" date="2025-08" db="UniProtKB">
        <authorList>
            <consortium name="RefSeq"/>
        </authorList>
    </citation>
    <scope>IDENTIFICATION</scope>
    <source>
        <tissue evidence="13">Leaves</tissue>
    </source>
</reference>
<keyword evidence="3" id="KW-1003">Cell membrane</keyword>
<evidence type="ECO:0000256" key="5">
    <source>
        <dbReference type="ARBA" id="ARBA00022729"/>
    </source>
</evidence>
<dbReference type="InterPro" id="IPR036312">
    <property type="entry name" value="Bifun_inhib/LTP/seed_sf"/>
</dbReference>
<evidence type="ECO:0000256" key="4">
    <source>
        <dbReference type="ARBA" id="ARBA00022622"/>
    </source>
</evidence>
<dbReference type="SUPFAM" id="SSF47699">
    <property type="entry name" value="Bifunctional inhibitor/lipid-transfer protein/seed storage 2S albumin"/>
    <property type="match status" value="1"/>
</dbReference>
<feature type="transmembrane region" description="Helical" evidence="9">
    <location>
        <begin position="160"/>
        <end position="179"/>
    </location>
</feature>
<keyword evidence="12" id="KW-1185">Reference proteome</keyword>
<keyword evidence="7" id="KW-0325">Glycoprotein</keyword>
<dbReference type="Pfam" id="PF14368">
    <property type="entry name" value="LTP_2"/>
    <property type="match status" value="1"/>
</dbReference>
<evidence type="ECO:0000256" key="8">
    <source>
        <dbReference type="ARBA" id="ARBA00023288"/>
    </source>
</evidence>
<keyword evidence="5 10" id="KW-0732">Signal</keyword>
<name>A0ABM4UVZ5_COFAR</name>
<evidence type="ECO:0000256" key="2">
    <source>
        <dbReference type="ARBA" id="ARBA00009748"/>
    </source>
</evidence>
<dbReference type="GeneID" id="113694718"/>
<sequence>MERISTRVSLCLLALMMAGCVRVSSDFAQDKRECQDQLAGLSPCVSFISEEEKHPSPVCCLRLGNNYDQKRRCLCMLVRDRNEPGLGFKINATLALALPFICHLPANETQCLDFLHLDPRSPDAQIFLQFSNSSANRTKTISGIAADSGSSSSINRGRKWLNLAMLGVVSVWPLISSFISK</sequence>
<evidence type="ECO:0000313" key="12">
    <source>
        <dbReference type="Proteomes" id="UP001652660"/>
    </source>
</evidence>
<organism evidence="12 13">
    <name type="scientific">Coffea arabica</name>
    <name type="common">Arabian coffee</name>
    <dbReference type="NCBI Taxonomy" id="13443"/>
    <lineage>
        <taxon>Eukaryota</taxon>
        <taxon>Viridiplantae</taxon>
        <taxon>Streptophyta</taxon>
        <taxon>Embryophyta</taxon>
        <taxon>Tracheophyta</taxon>
        <taxon>Spermatophyta</taxon>
        <taxon>Magnoliopsida</taxon>
        <taxon>eudicotyledons</taxon>
        <taxon>Gunneridae</taxon>
        <taxon>Pentapetalae</taxon>
        <taxon>asterids</taxon>
        <taxon>lamiids</taxon>
        <taxon>Gentianales</taxon>
        <taxon>Rubiaceae</taxon>
        <taxon>Ixoroideae</taxon>
        <taxon>Gardenieae complex</taxon>
        <taxon>Bertiereae - Coffeeae clade</taxon>
        <taxon>Coffeeae</taxon>
        <taxon>Coffea</taxon>
    </lineage>
</organism>
<dbReference type="InterPro" id="IPR016140">
    <property type="entry name" value="Bifunc_inhib/LTP/seed_store"/>
</dbReference>
<keyword evidence="8" id="KW-0449">Lipoprotein</keyword>
<comment type="subcellular location">
    <subcellularLocation>
        <location evidence="1">Cell membrane</location>
        <topology evidence="1">Lipid-anchor</topology>
        <topology evidence="1">GPI-anchor</topology>
    </subcellularLocation>
</comment>
<keyword evidence="9" id="KW-1133">Transmembrane helix</keyword>
<feature type="chain" id="PRO_5046607955" evidence="10">
    <location>
        <begin position="26"/>
        <end position="181"/>
    </location>
</feature>
<dbReference type="InterPro" id="IPR043325">
    <property type="entry name" value="LTSS"/>
</dbReference>
<protein>
    <submittedName>
        <fullName evidence="13">Non-specific lipid transfer protein GPI-anchored 22 isoform X1</fullName>
    </submittedName>
</protein>
<keyword evidence="9" id="KW-0472">Membrane</keyword>
<dbReference type="Gene3D" id="1.10.110.10">
    <property type="entry name" value="Plant lipid-transfer and hydrophobic proteins"/>
    <property type="match status" value="1"/>
</dbReference>
<dbReference type="CDD" id="cd00010">
    <property type="entry name" value="AAI_LTSS"/>
    <property type="match status" value="1"/>
</dbReference>
<evidence type="ECO:0000256" key="10">
    <source>
        <dbReference type="SAM" id="SignalP"/>
    </source>
</evidence>
<evidence type="ECO:0000313" key="13">
    <source>
        <dbReference type="RefSeq" id="XP_071911455.1"/>
    </source>
</evidence>
<keyword evidence="4" id="KW-0336">GPI-anchor</keyword>
<evidence type="ECO:0000256" key="3">
    <source>
        <dbReference type="ARBA" id="ARBA00022475"/>
    </source>
</evidence>
<dbReference type="Proteomes" id="UP001652660">
    <property type="component" value="Chromosome 6e"/>
</dbReference>
<keyword evidence="6" id="KW-1015">Disulfide bond</keyword>
<evidence type="ECO:0000256" key="6">
    <source>
        <dbReference type="ARBA" id="ARBA00023157"/>
    </source>
</evidence>
<dbReference type="PANTHER" id="PTHR33044">
    <property type="entry name" value="BIFUNCTIONAL INHIBITOR/LIPID-TRANSFER PROTEIN/SEED STORAGE 2S ALBUMIN SUPERFAMILY PROTEIN-RELATED"/>
    <property type="match status" value="1"/>
</dbReference>
<feature type="domain" description="Bifunctional inhibitor/plant lipid transfer protein/seed storage helical" evidence="11">
    <location>
        <begin position="15"/>
        <end position="111"/>
    </location>
</feature>
<evidence type="ECO:0000256" key="9">
    <source>
        <dbReference type="SAM" id="Phobius"/>
    </source>
</evidence>
<dbReference type="PROSITE" id="PS51257">
    <property type="entry name" value="PROKAR_LIPOPROTEIN"/>
    <property type="match status" value="1"/>
</dbReference>
<keyword evidence="9" id="KW-0812">Transmembrane</keyword>
<comment type="similarity">
    <text evidence="2">Belongs to the plant LTP family.</text>
</comment>
<dbReference type="RefSeq" id="XP_071911455.1">
    <property type="nucleotide sequence ID" value="XM_072055354.1"/>
</dbReference>
<accession>A0ABM4UVZ5</accession>
<gene>
    <name evidence="13" type="primary">LOC113694718</name>
</gene>
<evidence type="ECO:0000259" key="11">
    <source>
        <dbReference type="Pfam" id="PF14368"/>
    </source>
</evidence>
<feature type="signal peptide" evidence="10">
    <location>
        <begin position="1"/>
        <end position="25"/>
    </location>
</feature>
<evidence type="ECO:0000256" key="1">
    <source>
        <dbReference type="ARBA" id="ARBA00004609"/>
    </source>
</evidence>
<proteinExistence type="inferred from homology"/>